<feature type="domain" description="Fibronectin type-III" evidence="13">
    <location>
        <begin position="604"/>
        <end position="694"/>
    </location>
</feature>
<evidence type="ECO:0000313" key="15">
    <source>
        <dbReference type="Proteomes" id="UP001488805"/>
    </source>
</evidence>
<evidence type="ECO:0000259" key="13">
    <source>
        <dbReference type="PROSITE" id="PS50853"/>
    </source>
</evidence>
<dbReference type="Gene3D" id="2.60.120.200">
    <property type="match status" value="1"/>
</dbReference>
<dbReference type="InterPro" id="IPR036116">
    <property type="entry name" value="FN3_sf"/>
</dbReference>
<evidence type="ECO:0000256" key="8">
    <source>
        <dbReference type="ARBA" id="ARBA00023180"/>
    </source>
</evidence>
<gene>
    <name evidence="14" type="ORF">VZT92_027060</name>
</gene>
<feature type="compositionally biased region" description="Basic and acidic residues" evidence="11">
    <location>
        <begin position="89"/>
        <end position="108"/>
    </location>
</feature>
<feature type="domain" description="Fibronectin type-III" evidence="13">
    <location>
        <begin position="5"/>
        <end position="94"/>
    </location>
</feature>
<evidence type="ECO:0000256" key="4">
    <source>
        <dbReference type="ARBA" id="ARBA00022729"/>
    </source>
</evidence>
<evidence type="ECO:0000313" key="14">
    <source>
        <dbReference type="EMBL" id="KAK9513534.1"/>
    </source>
</evidence>
<feature type="compositionally biased region" description="Low complexity" evidence="11">
    <location>
        <begin position="1756"/>
        <end position="1773"/>
    </location>
</feature>
<dbReference type="GO" id="GO:0005581">
    <property type="term" value="C:collagen trimer"/>
    <property type="evidence" value="ECO:0007669"/>
    <property type="project" value="UniProtKB-KW"/>
</dbReference>
<dbReference type="InterPro" id="IPR050525">
    <property type="entry name" value="ECM_Assembly_Org"/>
</dbReference>
<keyword evidence="7" id="KW-0176">Collagen</keyword>
<evidence type="ECO:0000256" key="5">
    <source>
        <dbReference type="ARBA" id="ARBA00022737"/>
    </source>
</evidence>
<name>A0AAW1DVL7_ZOAVI</name>
<feature type="region of interest" description="Disordered" evidence="11">
    <location>
        <begin position="1424"/>
        <end position="1587"/>
    </location>
</feature>
<evidence type="ECO:0000256" key="9">
    <source>
        <dbReference type="ARBA" id="ARBA00023278"/>
    </source>
</evidence>
<comment type="similarity">
    <text evidence="10">Belongs to the fibril-associated collagens with interrupted helices (FACIT) family.</text>
</comment>
<dbReference type="PANTHER" id="PTHR24020">
    <property type="entry name" value="COLLAGEN ALPHA"/>
    <property type="match status" value="1"/>
</dbReference>
<dbReference type="InterPro" id="IPR013783">
    <property type="entry name" value="Ig-like_fold"/>
</dbReference>
<dbReference type="FunFam" id="2.60.40.10:FF:000480">
    <property type="entry name" value="Collagen, type XII, alpha 1"/>
    <property type="match status" value="1"/>
</dbReference>
<feature type="region of interest" description="Disordered" evidence="11">
    <location>
        <begin position="1750"/>
        <end position="1833"/>
    </location>
</feature>
<dbReference type="Pfam" id="PF00041">
    <property type="entry name" value="fn3"/>
    <property type="match status" value="7"/>
</dbReference>
<dbReference type="InterPro" id="IPR048287">
    <property type="entry name" value="TSPN-like_N"/>
</dbReference>
<dbReference type="InterPro" id="IPR013320">
    <property type="entry name" value="ConA-like_dom_sf"/>
</dbReference>
<evidence type="ECO:0000256" key="7">
    <source>
        <dbReference type="ARBA" id="ARBA00023119"/>
    </source>
</evidence>
<dbReference type="EMBL" id="JBCEZU010000597">
    <property type="protein sequence ID" value="KAK9513534.1"/>
    <property type="molecule type" value="Genomic_DNA"/>
</dbReference>
<feature type="compositionally biased region" description="Low complexity" evidence="11">
    <location>
        <begin position="1508"/>
        <end position="1542"/>
    </location>
</feature>
<evidence type="ECO:0000259" key="12">
    <source>
        <dbReference type="PROSITE" id="PS50234"/>
    </source>
</evidence>
<sequence>MEIPAPRRLRFKVLSPSKLLVSWKEPKGDFDSFLFLYNSTPGGRQKEIIISKSDTMVLITDYNPSKAYTVRVISVSGSEQSRPLQGRHKAAERGESDGEDRTKPERLTESVVPPEDANEISGVDQFVCHTEAIADIVILVDGSWSIGRLNFRLVRTFLENLVDAFDVGIDKTRIGLAQYSGDPRIEWHLNTFSTKDAVIDAVKNLPYKGGNTLTGLALTYTLENCFKPESGSRVGIPKIGILITDGKSQDDVIPPAESLRNAGVELFAIGVKNADENELLSIASEPDNTHVYNVADFNIMSSIIEGLTKTVCEQVEQQDKDIKLIHVPEKTGAPLELATSEVTARSFRVSWTHAPGNVEKYRVLYYSASGGEPLEAVVDGSETSVVLQHLHSLTEYQLAVFAVYANKASEALRGSETTLAHPTVTTLHLLDVTHSTMKARWDSVDGVSGYMLLYAPLTDDGDLEEKEVKVSDAVTELELDGLTPRTEYTVTVYAMYGEESSDPITNQKSTLPLSAPSNLQFSDITHNSAHIRWDPVPREVKGYRIMWVKTDGRVTEEVEVGPDNSYDLSELTSLMEYSVAIFALYNEGQSEALTDGFTTTPVPGPLHLRSNNVGTDSFQVSWDHSANDIVLYRLSWAPFTGGDTKEVILSGIDNSNTLTGLSPSTEYEVMLTAVFKDESESDTVSVIETTLAETTTIATTTTVARLAVRNLLLSDETTQSMVASWKLEDPHVESYRVSYTGLRGNHEEESVLVPGVQMRAVLQPLLSDTQYKVTVTPVYTNGQDGISVSVLGATLPLLSPGNIRVSEEWYNRFRVTWDPPQSHTMGYRIVYQPIYVPGPVLETTVGEDVNSMLLLNLLSGTEYSVQLTASYPTGQSEPLLVNAKTLFLGVSGLSTYQVRPDSLCVQWQPLLRATLYRVSIQSTLNGQRQEVSLGGGASRQCFYDLTPSSQYQISVHTQMQEMEGPSVSITDMTLPAPTQAPTELPTTEPPPTIPPAKEVCKEAKADLAFLVDGSWSIGDDNFMKITRFLYSTMGSLDLIGPDGTQVAIAQFSDDARTEFQLSSHGSKEALLEAIQRIRYKGGNTKTGRAIQHVKESIFTPEAGARRGVPKVLVVLTDGRSQDDVNKVSKEMQMDGYIIFAIGFADADYGELVNIASKPSDRHVFFVDDLDAVKKIEEQLITFVCEAATATCPSVLMSGNTMAGFRMMEKFGLVEKEYSTIPGVSLEPGSFNSFPCYRLHRDAVVSQPTKYLHPEGLPSDYTISMMLRLLPETPQEPFTLWEILSKENHPLVGLILDNSEKALTFFNYDYKRAFQTVTFQGTEIKKIFHGSFHKLHVTISKTSVKVVLDCSVVGEKSVNAAGNITTDGVEILGRMVDSRGRRDNSAPFQLQMFDIICSTSWASRDKCCELPALRVEEQCPSMPHACTCSQDSKGPPGPSGPPGGPGIRGARGDRGEPGVTGPQGSVGEIGPSGPSGPPGPQGPSGLSIQGPPGAAGGKGERGEIGPAGQMGVPGSSGSPGRDGPPGARGLPGNNGPQGRQGPTGPVGGPGGPGALGPAGSAGLQGDQGFPGPAGTKGDKGERGEVQTQAAVRAIARQVCEQLIQSHLSRYNSILNQIPVQSAVSVRTVPGPPGEPGRRGLPGAQGEQGPSGRPGFPGNSGQNGRPGERGLLGAKGERGSPGVGSQGPRGQSGPPGLPGEGRTGSQGPLGRPGNPGTPGRSGNPGATGPAGPPGYCDQNSCQGYNVGVQPLPQGGYQPYNQPYNPAAVAYNNNNQGGEEEEEEEEEQDPYYRGYPQQPSQLTHGHQGYHSSPTHSEDTEVRSPGMARRFSRNAVV</sequence>
<feature type="domain" description="Fibronectin type-III" evidence="13">
    <location>
        <begin position="424"/>
        <end position="514"/>
    </location>
</feature>
<dbReference type="Gene3D" id="3.40.50.410">
    <property type="entry name" value="von Willebrand factor, type A domain"/>
    <property type="match status" value="2"/>
</dbReference>
<dbReference type="PANTHER" id="PTHR24020:SF15">
    <property type="entry name" value="COLLAGEN ALPHA-1(XIV) CHAIN"/>
    <property type="match status" value="1"/>
</dbReference>
<keyword evidence="2" id="KW-0964">Secreted</keyword>
<keyword evidence="6" id="KW-0130">Cell adhesion</keyword>
<dbReference type="PROSITE" id="PS50853">
    <property type="entry name" value="FN3"/>
    <property type="match status" value="8"/>
</dbReference>
<keyword evidence="5" id="KW-0677">Repeat</keyword>
<feature type="region of interest" description="Disordered" evidence="11">
    <location>
        <begin position="1624"/>
        <end position="1732"/>
    </location>
</feature>
<feature type="domain" description="Fibronectin type-III" evidence="13">
    <location>
        <begin position="515"/>
        <end position="603"/>
    </location>
</feature>
<comment type="caution">
    <text evidence="14">The sequence shown here is derived from an EMBL/GenBank/DDBJ whole genome shotgun (WGS) entry which is preliminary data.</text>
</comment>
<dbReference type="InterPro" id="IPR003961">
    <property type="entry name" value="FN3_dom"/>
</dbReference>
<proteinExistence type="inferred from homology"/>
<evidence type="ECO:0000256" key="6">
    <source>
        <dbReference type="ARBA" id="ARBA00022889"/>
    </source>
</evidence>
<feature type="compositionally biased region" description="Acidic residues" evidence="11">
    <location>
        <begin position="1775"/>
        <end position="1786"/>
    </location>
</feature>
<feature type="domain" description="Fibronectin type-III" evidence="13">
    <location>
        <begin position="333"/>
        <end position="423"/>
    </location>
</feature>
<dbReference type="PROSITE" id="PS50234">
    <property type="entry name" value="VWFA"/>
    <property type="match status" value="2"/>
</dbReference>
<dbReference type="GO" id="GO:0007155">
    <property type="term" value="P:cell adhesion"/>
    <property type="evidence" value="ECO:0007669"/>
    <property type="project" value="UniProtKB-KW"/>
</dbReference>
<dbReference type="Pfam" id="PF01391">
    <property type="entry name" value="Collagen"/>
    <property type="match status" value="3"/>
</dbReference>
<evidence type="ECO:0000256" key="10">
    <source>
        <dbReference type="ARBA" id="ARBA00049648"/>
    </source>
</evidence>
<dbReference type="FunFam" id="2.60.40.10:FF:000234">
    <property type="entry name" value="Collagen, type XII, alpha 1"/>
    <property type="match status" value="2"/>
</dbReference>
<dbReference type="SUPFAM" id="SSF49265">
    <property type="entry name" value="Fibronectin type III"/>
    <property type="match status" value="7"/>
</dbReference>
<evidence type="ECO:0000256" key="2">
    <source>
        <dbReference type="ARBA" id="ARBA00022525"/>
    </source>
</evidence>
<dbReference type="CDD" id="cd00063">
    <property type="entry name" value="FN3"/>
    <property type="match status" value="8"/>
</dbReference>
<dbReference type="FunFam" id="2.60.120.200:FF:000008">
    <property type="entry name" value="Collagen type XII alpha 1 chain"/>
    <property type="match status" value="1"/>
</dbReference>
<comment type="subcellular location">
    <subcellularLocation>
        <location evidence="1">Secreted</location>
        <location evidence="1">Extracellular space</location>
        <location evidence="1">Extracellular matrix</location>
    </subcellularLocation>
</comment>
<feature type="region of interest" description="Disordered" evidence="11">
    <location>
        <begin position="79"/>
        <end position="113"/>
    </location>
</feature>
<dbReference type="FunFam" id="2.60.40.10:FF:000444">
    <property type="entry name" value="Collagen alpha-1(XIV) chain isoform X2"/>
    <property type="match status" value="1"/>
</dbReference>
<feature type="domain" description="VWFA" evidence="12">
    <location>
        <begin position="135"/>
        <end position="307"/>
    </location>
</feature>
<dbReference type="Pfam" id="PF00092">
    <property type="entry name" value="VWA"/>
    <property type="match status" value="2"/>
</dbReference>
<dbReference type="InterPro" id="IPR002035">
    <property type="entry name" value="VWF_A"/>
</dbReference>
<dbReference type="InterPro" id="IPR008160">
    <property type="entry name" value="Collagen"/>
</dbReference>
<evidence type="ECO:0000256" key="1">
    <source>
        <dbReference type="ARBA" id="ARBA00004498"/>
    </source>
</evidence>
<dbReference type="SUPFAM" id="SSF53300">
    <property type="entry name" value="vWA-like"/>
    <property type="match status" value="2"/>
</dbReference>
<keyword evidence="8" id="KW-0325">Glycoprotein</keyword>
<feature type="compositionally biased region" description="Gly residues" evidence="11">
    <location>
        <begin position="1543"/>
        <end position="1555"/>
    </location>
</feature>
<dbReference type="InterPro" id="IPR036465">
    <property type="entry name" value="vWFA_dom_sf"/>
</dbReference>
<keyword evidence="15" id="KW-1185">Reference proteome</keyword>
<feature type="domain" description="VWFA" evidence="12">
    <location>
        <begin position="1006"/>
        <end position="1179"/>
    </location>
</feature>
<reference evidence="14 15" key="1">
    <citation type="journal article" date="2024" name="Genome Biol. Evol.">
        <title>Chromosome-level genome assembly of the viviparous eelpout Zoarces viviparus.</title>
        <authorList>
            <person name="Fuhrmann N."/>
            <person name="Brasseur M.V."/>
            <person name="Bakowski C.E."/>
            <person name="Podsiadlowski L."/>
            <person name="Prost S."/>
            <person name="Krehenwinkel H."/>
            <person name="Mayer C."/>
        </authorList>
    </citation>
    <scope>NUCLEOTIDE SEQUENCE [LARGE SCALE GENOMIC DNA]</scope>
    <source>
        <strain evidence="14">NO-MEL_2022_Ind0_liver</strain>
    </source>
</reference>
<accession>A0AAW1DVL7</accession>
<evidence type="ECO:0000256" key="11">
    <source>
        <dbReference type="SAM" id="MobiDB-lite"/>
    </source>
</evidence>
<feature type="compositionally biased region" description="Pro residues" evidence="11">
    <location>
        <begin position="1434"/>
        <end position="1443"/>
    </location>
</feature>
<keyword evidence="3" id="KW-0272">Extracellular matrix</keyword>
<dbReference type="SMART" id="SM00210">
    <property type="entry name" value="TSPN"/>
    <property type="match status" value="1"/>
</dbReference>
<dbReference type="FunFam" id="3.40.50.410:FF:000001">
    <property type="entry name" value="Collagen, type XII, alpha 1"/>
    <property type="match status" value="2"/>
</dbReference>
<dbReference type="SMART" id="SM00327">
    <property type="entry name" value="VWA"/>
    <property type="match status" value="2"/>
</dbReference>
<dbReference type="PRINTS" id="PR00453">
    <property type="entry name" value="VWFADOMAIN"/>
</dbReference>
<feature type="compositionally biased region" description="Polar residues" evidence="11">
    <location>
        <begin position="1794"/>
        <end position="1811"/>
    </location>
</feature>
<dbReference type="Gene3D" id="2.60.40.10">
    <property type="entry name" value="Immunoglobulins"/>
    <property type="match status" value="8"/>
</dbReference>
<dbReference type="SUPFAM" id="SSF49899">
    <property type="entry name" value="Concanavalin A-like lectins/glucanases"/>
    <property type="match status" value="1"/>
</dbReference>
<feature type="domain" description="Fibronectin type-III" evidence="13">
    <location>
        <begin position="707"/>
        <end position="797"/>
    </location>
</feature>
<evidence type="ECO:0008006" key="16">
    <source>
        <dbReference type="Google" id="ProtNLM"/>
    </source>
</evidence>
<protein>
    <recommendedName>
        <fullName evidence="16">Collagen alpha-1(XIV) chain</fullName>
    </recommendedName>
</protein>
<feature type="domain" description="Fibronectin type-III" evidence="13">
    <location>
        <begin position="799"/>
        <end position="889"/>
    </location>
</feature>
<feature type="compositionally biased region" description="Low complexity" evidence="11">
    <location>
        <begin position="1482"/>
        <end position="1491"/>
    </location>
</feature>
<keyword evidence="9" id="KW-0379">Hydroxylation</keyword>
<dbReference type="Proteomes" id="UP001488805">
    <property type="component" value="Unassembled WGS sequence"/>
</dbReference>
<dbReference type="CDD" id="cd01482">
    <property type="entry name" value="vWA_collagen_alphaI-XII-like"/>
    <property type="match status" value="2"/>
</dbReference>
<dbReference type="SMART" id="SM00060">
    <property type="entry name" value="FN3"/>
    <property type="match status" value="8"/>
</dbReference>
<evidence type="ECO:0000256" key="3">
    <source>
        <dbReference type="ARBA" id="ARBA00022530"/>
    </source>
</evidence>
<dbReference type="GO" id="GO:0005615">
    <property type="term" value="C:extracellular space"/>
    <property type="evidence" value="ECO:0007669"/>
    <property type="project" value="TreeGrafter"/>
</dbReference>
<organism evidence="14 15">
    <name type="scientific">Zoarces viviparus</name>
    <name type="common">Viviparous eelpout</name>
    <name type="synonym">Blennius viviparus</name>
    <dbReference type="NCBI Taxonomy" id="48416"/>
    <lineage>
        <taxon>Eukaryota</taxon>
        <taxon>Metazoa</taxon>
        <taxon>Chordata</taxon>
        <taxon>Craniata</taxon>
        <taxon>Vertebrata</taxon>
        <taxon>Euteleostomi</taxon>
        <taxon>Actinopterygii</taxon>
        <taxon>Neopterygii</taxon>
        <taxon>Teleostei</taxon>
        <taxon>Neoteleostei</taxon>
        <taxon>Acanthomorphata</taxon>
        <taxon>Eupercaria</taxon>
        <taxon>Perciformes</taxon>
        <taxon>Cottioidei</taxon>
        <taxon>Zoarcales</taxon>
        <taxon>Zoarcidae</taxon>
        <taxon>Zoarcinae</taxon>
        <taxon>Zoarces</taxon>
    </lineage>
</organism>
<keyword evidence="4" id="KW-0732">Signal</keyword>
<dbReference type="GO" id="GO:0005614">
    <property type="term" value="C:interstitial matrix"/>
    <property type="evidence" value="ECO:0007669"/>
    <property type="project" value="TreeGrafter"/>
</dbReference>
<feature type="domain" description="Fibronectin type-III" evidence="13">
    <location>
        <begin position="890"/>
        <end position="977"/>
    </location>
</feature>